<keyword evidence="2" id="KW-1185">Reference proteome</keyword>
<dbReference type="eggNOG" id="COG5485">
    <property type="taxonomic scope" value="Bacteria"/>
</dbReference>
<evidence type="ECO:0000313" key="1">
    <source>
        <dbReference type="EMBL" id="OLV15938.1"/>
    </source>
</evidence>
<dbReference type="OrthoDB" id="7876517at2"/>
<name>A0A1U7NSN9_9DEIO</name>
<dbReference type="EMBL" id="MSTI01000158">
    <property type="protein sequence ID" value="OLV15938.1"/>
    <property type="molecule type" value="Genomic_DNA"/>
</dbReference>
<evidence type="ECO:0008006" key="3">
    <source>
        <dbReference type="Google" id="ProtNLM"/>
    </source>
</evidence>
<dbReference type="GO" id="GO:0030638">
    <property type="term" value="P:polyketide metabolic process"/>
    <property type="evidence" value="ECO:0007669"/>
    <property type="project" value="InterPro"/>
</dbReference>
<reference evidence="1 2" key="1">
    <citation type="submission" date="2017-01" db="EMBL/GenBank/DDBJ databases">
        <title>Genome Analysis of Deinococcus marmoris KOPRI26562.</title>
        <authorList>
            <person name="Kim J.H."/>
            <person name="Oh H.-M."/>
        </authorList>
    </citation>
    <scope>NUCLEOTIDE SEQUENCE [LARGE SCALE GENOMIC DNA]</scope>
    <source>
        <strain evidence="1 2">KOPRI26562</strain>
    </source>
</reference>
<dbReference type="RefSeq" id="WP_075836581.1">
    <property type="nucleotide sequence ID" value="NZ_MSTI01000158.1"/>
</dbReference>
<accession>A0A1U7NSN9</accession>
<proteinExistence type="predicted"/>
<dbReference type="PANTHER" id="PTHR38436">
    <property type="entry name" value="POLYKETIDE CYCLASE SNOAL-LIKE DOMAIN"/>
    <property type="match status" value="1"/>
</dbReference>
<sequence length="138" mass="15078">MSQQDNITATKRFGELVNTGKLDGFAEVVAPNSVDHDPAPGQVNGPQGFTMFFTMMRSAFPDLHIDVEHMVADEDNVSFAYTITGTHQGEFMDIAPTGKQIKVRGMQIGRFENGLMVERWGSSDELGLLKQLGASVTV</sequence>
<dbReference type="Pfam" id="PF07366">
    <property type="entry name" value="SnoaL"/>
    <property type="match status" value="1"/>
</dbReference>
<evidence type="ECO:0000313" key="2">
    <source>
        <dbReference type="Proteomes" id="UP000186607"/>
    </source>
</evidence>
<gene>
    <name evidence="1" type="ORF">BOO71_0013567</name>
</gene>
<dbReference type="Proteomes" id="UP000186607">
    <property type="component" value="Unassembled WGS sequence"/>
</dbReference>
<protein>
    <recommendedName>
        <fullName evidence="3">Ester cyclase</fullName>
    </recommendedName>
</protein>
<dbReference type="InterPro" id="IPR009959">
    <property type="entry name" value="Cyclase_SnoaL-like"/>
</dbReference>
<organism evidence="1 2">
    <name type="scientific">Deinococcus marmoris</name>
    <dbReference type="NCBI Taxonomy" id="249408"/>
    <lineage>
        <taxon>Bacteria</taxon>
        <taxon>Thermotogati</taxon>
        <taxon>Deinococcota</taxon>
        <taxon>Deinococci</taxon>
        <taxon>Deinococcales</taxon>
        <taxon>Deinococcaceae</taxon>
        <taxon>Deinococcus</taxon>
    </lineage>
</organism>
<comment type="caution">
    <text evidence="1">The sequence shown here is derived from an EMBL/GenBank/DDBJ whole genome shotgun (WGS) entry which is preliminary data.</text>
</comment>
<dbReference type="AlphaFoldDB" id="A0A1U7NSN9"/>
<dbReference type="PANTHER" id="PTHR38436:SF1">
    <property type="entry name" value="ESTER CYCLASE"/>
    <property type="match status" value="1"/>
</dbReference>
<dbReference type="SUPFAM" id="SSF54427">
    <property type="entry name" value="NTF2-like"/>
    <property type="match status" value="1"/>
</dbReference>
<dbReference type="STRING" id="249408.BOO71_0013567"/>
<dbReference type="InterPro" id="IPR032710">
    <property type="entry name" value="NTF2-like_dom_sf"/>
</dbReference>
<dbReference type="Gene3D" id="3.10.450.50">
    <property type="match status" value="1"/>
</dbReference>